<dbReference type="Proteomes" id="UP000177960">
    <property type="component" value="Unassembled WGS sequence"/>
</dbReference>
<dbReference type="Gene3D" id="3.40.50.720">
    <property type="entry name" value="NAD(P)-binding Rossmann-like Domain"/>
    <property type="match status" value="1"/>
</dbReference>
<evidence type="ECO:0000256" key="1">
    <source>
        <dbReference type="ARBA" id="ARBA00007637"/>
    </source>
</evidence>
<feature type="domain" description="NAD-dependent epimerase/dehydratase" evidence="2">
    <location>
        <begin position="5"/>
        <end position="246"/>
    </location>
</feature>
<dbReference type="Gene3D" id="3.90.25.10">
    <property type="entry name" value="UDP-galactose 4-epimerase, domain 1"/>
    <property type="match status" value="1"/>
</dbReference>
<dbReference type="SUPFAM" id="SSF51735">
    <property type="entry name" value="NAD(P)-binding Rossmann-fold domains"/>
    <property type="match status" value="1"/>
</dbReference>
<evidence type="ECO:0000313" key="3">
    <source>
        <dbReference type="EMBL" id="OGY63302.1"/>
    </source>
</evidence>
<protein>
    <recommendedName>
        <fullName evidence="2">NAD-dependent epimerase/dehydratase domain-containing protein</fullName>
    </recommendedName>
</protein>
<dbReference type="InterPro" id="IPR036291">
    <property type="entry name" value="NAD(P)-bd_dom_sf"/>
</dbReference>
<dbReference type="PRINTS" id="PR01713">
    <property type="entry name" value="NUCEPIMERASE"/>
</dbReference>
<proteinExistence type="inferred from homology"/>
<organism evidence="3 4">
    <name type="scientific">Candidatus Harrisonbacteria bacterium RIFCSPHIGHO2_02_FULL_42_16</name>
    <dbReference type="NCBI Taxonomy" id="1798404"/>
    <lineage>
        <taxon>Bacteria</taxon>
        <taxon>Candidatus Harrisoniibacteriota</taxon>
    </lineage>
</organism>
<dbReference type="EMBL" id="MHJG01000024">
    <property type="protein sequence ID" value="OGY63302.1"/>
    <property type="molecule type" value="Genomic_DNA"/>
</dbReference>
<name>A0A1G1ZFF0_9BACT</name>
<gene>
    <name evidence="3" type="ORF">A3B92_03510</name>
</gene>
<dbReference type="AlphaFoldDB" id="A0A1G1ZFF0"/>
<dbReference type="Pfam" id="PF01370">
    <property type="entry name" value="Epimerase"/>
    <property type="match status" value="1"/>
</dbReference>
<evidence type="ECO:0000259" key="2">
    <source>
        <dbReference type="Pfam" id="PF01370"/>
    </source>
</evidence>
<reference evidence="3 4" key="1">
    <citation type="journal article" date="2016" name="Nat. Commun.">
        <title>Thousands of microbial genomes shed light on interconnected biogeochemical processes in an aquifer system.</title>
        <authorList>
            <person name="Anantharaman K."/>
            <person name="Brown C.T."/>
            <person name="Hug L.A."/>
            <person name="Sharon I."/>
            <person name="Castelle C.J."/>
            <person name="Probst A.J."/>
            <person name="Thomas B.C."/>
            <person name="Singh A."/>
            <person name="Wilkins M.J."/>
            <person name="Karaoz U."/>
            <person name="Brodie E.L."/>
            <person name="Williams K.H."/>
            <person name="Hubbard S.S."/>
            <person name="Banfield J.F."/>
        </authorList>
    </citation>
    <scope>NUCLEOTIDE SEQUENCE [LARGE SCALE GENOMIC DNA]</scope>
</reference>
<evidence type="ECO:0000313" key="4">
    <source>
        <dbReference type="Proteomes" id="UP000177960"/>
    </source>
</evidence>
<accession>A0A1G1ZFF0</accession>
<comment type="caution">
    <text evidence="3">The sequence shown here is derived from an EMBL/GenBank/DDBJ whole genome shotgun (WGS) entry which is preliminary data.</text>
</comment>
<comment type="similarity">
    <text evidence="1">Belongs to the NAD(P)-dependent epimerase/dehydratase family.</text>
</comment>
<sequence>MPKAILVTGCAGFIGGNFVKSFKKQFPKTAIVGIDDFSTGRRGALDKRVIFYEGSILDEVLLNRIFKKHKPEYVFHFAALPRVSYAVEHPRLTSEVNIVGTVALLEKAAEYKVKRFIYSSSSSLYGGAKKLPTKESENPPAPKSPYAIQKYAGEPFCKVFSELFGLDTVCLRYFNVFGPGQYGDSPYSTVVAAWLEAVYFPKKKIAFIEGDGNQSRDFCYVDNVVDANILAMRAKKKFNGEPFNIAHGERTMINEVKNLIEIYTRRKLKLEKRSPRAGDVRHTHADISKAGKWLGYKPKIKFEEGLKRTIQWFESRKK</sequence>
<dbReference type="STRING" id="1798404.A3B92_03510"/>
<dbReference type="InterPro" id="IPR001509">
    <property type="entry name" value="Epimerase_deHydtase"/>
</dbReference>
<dbReference type="PANTHER" id="PTHR43000">
    <property type="entry name" value="DTDP-D-GLUCOSE 4,6-DEHYDRATASE-RELATED"/>
    <property type="match status" value="1"/>
</dbReference>